<keyword evidence="3 8" id="KW-0812">Transmembrane</keyword>
<gene>
    <name evidence="11" type="ORF">O3P16_06620</name>
</gene>
<evidence type="ECO:0000256" key="2">
    <source>
        <dbReference type="ARBA" id="ARBA00022475"/>
    </source>
</evidence>
<evidence type="ECO:0000256" key="5">
    <source>
        <dbReference type="ARBA" id="ARBA00023136"/>
    </source>
</evidence>
<name>A0ABT4UI69_9BACT</name>
<keyword evidence="12" id="KW-1185">Reference proteome</keyword>
<feature type="coiled-coil region" evidence="7">
    <location>
        <begin position="328"/>
        <end position="355"/>
    </location>
</feature>
<dbReference type="EMBL" id="JAQGEF010000006">
    <property type="protein sequence ID" value="MDA3614475.1"/>
    <property type="molecule type" value="Genomic_DNA"/>
</dbReference>
<protein>
    <submittedName>
        <fullName evidence="11">FUSC family protein</fullName>
    </submittedName>
</protein>
<feature type="transmembrane region" description="Helical" evidence="8">
    <location>
        <begin position="401"/>
        <end position="418"/>
    </location>
</feature>
<feature type="transmembrane region" description="Helical" evidence="8">
    <location>
        <begin position="448"/>
        <end position="465"/>
    </location>
</feature>
<evidence type="ECO:0000259" key="10">
    <source>
        <dbReference type="Pfam" id="PF13515"/>
    </source>
</evidence>
<feature type="transmembrane region" description="Helical" evidence="8">
    <location>
        <begin position="68"/>
        <end position="87"/>
    </location>
</feature>
<dbReference type="Proteomes" id="UP001210231">
    <property type="component" value="Unassembled WGS sequence"/>
</dbReference>
<evidence type="ECO:0000256" key="1">
    <source>
        <dbReference type="ARBA" id="ARBA00004651"/>
    </source>
</evidence>
<feature type="domain" description="Integral membrane protein YccS N-terminal" evidence="9">
    <location>
        <begin position="70"/>
        <end position="347"/>
    </location>
</feature>
<dbReference type="InterPro" id="IPR049453">
    <property type="entry name" value="Memb_transporter_dom"/>
</dbReference>
<feature type="transmembrane region" description="Helical" evidence="8">
    <location>
        <begin position="12"/>
        <end position="33"/>
    </location>
</feature>
<feature type="domain" description="Integral membrane bound transporter" evidence="10">
    <location>
        <begin position="412"/>
        <end position="536"/>
    </location>
</feature>
<dbReference type="Pfam" id="PF13515">
    <property type="entry name" value="FUSC_2"/>
    <property type="match status" value="1"/>
</dbReference>
<feature type="transmembrane region" description="Helical" evidence="8">
    <location>
        <begin position="139"/>
        <end position="159"/>
    </location>
</feature>
<sequence length="739" mass="84596">MKDYRYIFNKFITSYYFYEGLRLTIAILLPIFLLGHYDLIQYGTTMALGVLCTSMPDNAGPIHHRRIAMMYTVGLIFLISLICGVLAKGYIIVLVMLAVFSFAFSMIGVYGTRTGAVGLACMVAMSINIDQRLELKETAINALLIAAGGAWYFLVSTVVHRIRPYKLVQQALGDCMLETAEYIKIKASFFLEDSGLNDKYKQLADAHVLVNQKQTLVREMLFKTRSIVKESTHIGRVLLMSFLDTIDLFERIMTSQRQYAALHFHLSDTHLMTAFGNGILKLGNELQLIGLSFQSGVKAPKSQFNDRFILELENYLKDTKEKHLNESNANAYESLEHILDNIADLQKRIEALQRYSTYDPDIVTKDKINTQNFNEYVDKSDFSIKILFDNLNFDSGIFRHSIRVSLAILSGYILSLVMPIGHDYWILLTIIVILKPAFALTQQRNKERLIGTIAGAFIAGILLYITNKYYVLLSILIVCMILAYSLVRTKYWLSITFMTIFIVLGFYFLKVGEQNPNDLLKERVIDTIIGSVISITFLYLIPPKWEKYNMHDLAVKTIQSNKSYFTYIAHAFMGERFDTHTFKLKRKESYVALANFGDSFQRMLSEPKKMQQNGDYIHQMVVSNYMLASHIATLAALKTDYKNAYNSSSFETIIKNTTQNLQYCINLLNNTVPPDFELRKLNINTELNLLKEDISRKLDAATTDTPIHYSSYMEVVEQLEIINRISIDVIKVTRNFHSV</sequence>
<dbReference type="PANTHER" id="PTHR30509">
    <property type="entry name" value="P-HYDROXYBENZOIC ACID EFFLUX PUMP SUBUNIT-RELATED"/>
    <property type="match status" value="1"/>
</dbReference>
<evidence type="ECO:0000259" key="9">
    <source>
        <dbReference type="Pfam" id="PF12805"/>
    </source>
</evidence>
<dbReference type="InterPro" id="IPR032692">
    <property type="entry name" value="YccS_N"/>
</dbReference>
<evidence type="ECO:0000256" key="4">
    <source>
        <dbReference type="ARBA" id="ARBA00022989"/>
    </source>
</evidence>
<evidence type="ECO:0000256" key="6">
    <source>
        <dbReference type="ARBA" id="ARBA00043993"/>
    </source>
</evidence>
<evidence type="ECO:0000256" key="8">
    <source>
        <dbReference type="SAM" id="Phobius"/>
    </source>
</evidence>
<proteinExistence type="inferred from homology"/>
<accession>A0ABT4UI69</accession>
<feature type="transmembrane region" description="Helical" evidence="8">
    <location>
        <begin position="471"/>
        <end position="487"/>
    </location>
</feature>
<evidence type="ECO:0000256" key="7">
    <source>
        <dbReference type="SAM" id="Coils"/>
    </source>
</evidence>
<feature type="transmembrane region" description="Helical" evidence="8">
    <location>
        <begin position="492"/>
        <end position="509"/>
    </location>
</feature>
<comment type="similarity">
    <text evidence="6">Belongs to the YccS/YhfK family.</text>
</comment>
<dbReference type="RefSeq" id="WP_407030802.1">
    <property type="nucleotide sequence ID" value="NZ_JAQGEF010000006.1"/>
</dbReference>
<dbReference type="PANTHER" id="PTHR30509:SF8">
    <property type="entry name" value="INNER MEMBRANE PROTEIN YCCS"/>
    <property type="match status" value="1"/>
</dbReference>
<organism evidence="11 12">
    <name type="scientific">Polluticaenibacter yanchengensis</name>
    <dbReference type="NCBI Taxonomy" id="3014562"/>
    <lineage>
        <taxon>Bacteria</taxon>
        <taxon>Pseudomonadati</taxon>
        <taxon>Bacteroidota</taxon>
        <taxon>Chitinophagia</taxon>
        <taxon>Chitinophagales</taxon>
        <taxon>Chitinophagaceae</taxon>
        <taxon>Polluticaenibacter</taxon>
    </lineage>
</organism>
<reference evidence="11 12" key="1">
    <citation type="submission" date="2022-12" db="EMBL/GenBank/DDBJ databases">
        <title>Chitinophagaceae gen. sp. nov., a new member of the family Chitinophagaceae, isolated from soil in a chemical factory.</title>
        <authorList>
            <person name="Ke Z."/>
        </authorList>
    </citation>
    <scope>NUCLEOTIDE SEQUENCE [LARGE SCALE GENOMIC DNA]</scope>
    <source>
        <strain evidence="11 12">LY-5</strain>
    </source>
</reference>
<comment type="subcellular location">
    <subcellularLocation>
        <location evidence="1">Cell membrane</location>
        <topology evidence="1">Multi-pass membrane protein</topology>
    </subcellularLocation>
</comment>
<comment type="caution">
    <text evidence="11">The sequence shown here is derived from an EMBL/GenBank/DDBJ whole genome shotgun (WGS) entry which is preliminary data.</text>
</comment>
<feature type="transmembrane region" description="Helical" evidence="8">
    <location>
        <begin position="524"/>
        <end position="541"/>
    </location>
</feature>
<evidence type="ECO:0000313" key="12">
    <source>
        <dbReference type="Proteomes" id="UP001210231"/>
    </source>
</evidence>
<keyword evidence="5 8" id="KW-0472">Membrane</keyword>
<evidence type="ECO:0000313" key="11">
    <source>
        <dbReference type="EMBL" id="MDA3614475.1"/>
    </source>
</evidence>
<keyword evidence="4 8" id="KW-1133">Transmembrane helix</keyword>
<keyword evidence="7" id="KW-0175">Coiled coil</keyword>
<evidence type="ECO:0000256" key="3">
    <source>
        <dbReference type="ARBA" id="ARBA00022692"/>
    </source>
</evidence>
<dbReference type="Pfam" id="PF12805">
    <property type="entry name" value="FUSC-like"/>
    <property type="match status" value="1"/>
</dbReference>
<keyword evidence="2" id="KW-1003">Cell membrane</keyword>